<feature type="compositionally biased region" description="Pro residues" evidence="1">
    <location>
        <begin position="31"/>
        <end position="40"/>
    </location>
</feature>
<reference evidence="2" key="1">
    <citation type="journal article" date="2017" name="Mycologia">
        <title>Fusarium algeriense, sp. nov., a novel toxigenic crown rot pathogen of durum wheat from Algeria is nested in the Fusarium burgessii species complex.</title>
        <authorList>
            <person name="Laraba I."/>
            <person name="Keddad A."/>
            <person name="Boureghda H."/>
            <person name="Abdallah N."/>
            <person name="Vaughan M.M."/>
            <person name="Proctor R.H."/>
            <person name="Busman M."/>
            <person name="O'Donnell K."/>
        </authorList>
    </citation>
    <scope>NUCLEOTIDE SEQUENCE</scope>
    <source>
        <strain evidence="2">NRRL 25174</strain>
    </source>
</reference>
<reference evidence="2" key="2">
    <citation type="submission" date="2020-02" db="EMBL/GenBank/DDBJ databases">
        <title>Identification and distribution of gene clusters putatively required for synthesis of sphingolipid metabolism inhibitors in phylogenetically diverse species of the filamentous fungus Fusarium.</title>
        <authorList>
            <person name="Kim H.-S."/>
            <person name="Busman M."/>
            <person name="Brown D.W."/>
            <person name="Divon H."/>
            <person name="Uhlig S."/>
            <person name="Proctor R.H."/>
        </authorList>
    </citation>
    <scope>NUCLEOTIDE SEQUENCE</scope>
    <source>
        <strain evidence="2">NRRL 25174</strain>
    </source>
</reference>
<evidence type="ECO:0000313" key="2">
    <source>
        <dbReference type="EMBL" id="KAF4334938.1"/>
    </source>
</evidence>
<dbReference type="OrthoDB" id="5324692at2759"/>
<dbReference type="Proteomes" id="UP000730481">
    <property type="component" value="Unassembled WGS sequence"/>
</dbReference>
<accession>A0A9P5AAB5</accession>
<evidence type="ECO:0000256" key="1">
    <source>
        <dbReference type="SAM" id="MobiDB-lite"/>
    </source>
</evidence>
<feature type="compositionally biased region" description="Pro residues" evidence="1">
    <location>
        <begin position="11"/>
        <end position="22"/>
    </location>
</feature>
<proteinExistence type="predicted"/>
<gene>
    <name evidence="2" type="ORF">FBEOM_11195</name>
</gene>
<comment type="caution">
    <text evidence="2">The sequence shown here is derived from an EMBL/GenBank/DDBJ whole genome shotgun (WGS) entry which is preliminary data.</text>
</comment>
<sequence length="945" mass="105537">MNHRQQGNLPQYPPPPLPPRPIPNDAGYAQTPPPNLPPRPASGSFRSWGSRLAQNVTSNIKNLAREGAQAASNSPYFKQLTSGYQQQQQQQHFQAAQQPQPDYHLNYTVQSYAQTHQQGQQPGYQYPQSPPMPQPYQPVTSHQPSPQVVAGFVPPPPASTVQTPHIEQSPPEQLQYRLTDHSTAAGGQGGLQAATQYQYLGAEAIPEPQYQYKQTVQPLAEPHVLPVEPRFQSSGTAAQWPPAVPAHLNSKIELSHSQQLAYKPAPLTANPTTPTAYPNQTVSPHVAVANRNDSVSGLMGSVISGFEDLNFNNMPNPKAQQDRRWVEDDWVRPPLSFNRDGKPNEVVWDCPGGGADTWYEAAWYHHPEVTEFLICTRCHDRFILQTRLSSAFKKTGLVTGRCRFNVPRITVELLPLCQSTGNVQPLVSYFRRRLLIQDCKGAAGTIGKDGTKWFRIGRKTNEICVNYISCEACFEDILLSSSLYRREFVPRDATYAGKPQGENEVWKCDSSNGFVKRSFGVYSKNGMPFMEWVNAITKRFKLPRCEGKALESSSRPWVRPKDKVEGLAVCEECYFDKIALTAITADFEYISVSKPISNSEMMDFMLGHRSEPASAWVCDAKNDAIVSALESSIKRQDVGIFVNAARVIKSSPACTAQGITNGKWYTLSGGSEKFNVCLAHFAGYFQAWGQDGFLELSRTSGNKVPRLCSLNPSADRYRQFMRKLYEADQVGVWSRYEDNVRKYAAIPECTREEVVPNRRWYGWLDCLICPDCFEAITARGEDASGVAGTTSLQGIIQSMDVYNELIQESRMCCMYSPRMRQKFLEAAAHNDPTSLLDFSRQRRDVYANTVPLIKMLRAQQQAQMMSAVTAGMNSLMYQGADGIQSLAGFNDGNLHGNSQIGWYDTNNGAMGGEMMKEMNDGLAAVGATGPWMMIFHLTAEWERWE</sequence>
<evidence type="ECO:0000313" key="3">
    <source>
        <dbReference type="Proteomes" id="UP000730481"/>
    </source>
</evidence>
<organism evidence="2 3">
    <name type="scientific">Fusarium beomiforme</name>
    <dbReference type="NCBI Taxonomy" id="44412"/>
    <lineage>
        <taxon>Eukaryota</taxon>
        <taxon>Fungi</taxon>
        <taxon>Dikarya</taxon>
        <taxon>Ascomycota</taxon>
        <taxon>Pezizomycotina</taxon>
        <taxon>Sordariomycetes</taxon>
        <taxon>Hypocreomycetidae</taxon>
        <taxon>Hypocreales</taxon>
        <taxon>Nectriaceae</taxon>
        <taxon>Fusarium</taxon>
        <taxon>Fusarium burgessii species complex</taxon>
    </lineage>
</organism>
<feature type="region of interest" description="Disordered" evidence="1">
    <location>
        <begin position="114"/>
        <end position="145"/>
    </location>
</feature>
<feature type="region of interest" description="Disordered" evidence="1">
    <location>
        <begin position="1"/>
        <end position="50"/>
    </location>
</feature>
<dbReference type="EMBL" id="PVQB02000611">
    <property type="protein sequence ID" value="KAF4334938.1"/>
    <property type="molecule type" value="Genomic_DNA"/>
</dbReference>
<protein>
    <submittedName>
        <fullName evidence="2">Integral membrane protein</fullName>
    </submittedName>
</protein>
<name>A0A9P5AAB5_9HYPO</name>
<dbReference type="AlphaFoldDB" id="A0A9P5AAB5"/>
<keyword evidence="3" id="KW-1185">Reference proteome</keyword>
<feature type="compositionally biased region" description="Low complexity" evidence="1">
    <location>
        <begin position="117"/>
        <end position="127"/>
    </location>
</feature>